<gene>
    <name evidence="12" type="ORF">DS079_06045</name>
</gene>
<dbReference type="PRINTS" id="PR00730">
    <property type="entry name" value="THERMOLYSIN"/>
</dbReference>
<name>A0A426SMF4_9MICO</name>
<organism evidence="12 13">
    <name type="scientific">Brachybacterium paraconglomeratum</name>
    <dbReference type="NCBI Taxonomy" id="173362"/>
    <lineage>
        <taxon>Bacteria</taxon>
        <taxon>Bacillati</taxon>
        <taxon>Actinomycetota</taxon>
        <taxon>Actinomycetes</taxon>
        <taxon>Micrococcales</taxon>
        <taxon>Dermabacteraceae</taxon>
        <taxon>Brachybacterium</taxon>
    </lineage>
</organism>
<evidence type="ECO:0000256" key="2">
    <source>
        <dbReference type="ARBA" id="ARBA00022670"/>
    </source>
</evidence>
<dbReference type="GO" id="GO:0004222">
    <property type="term" value="F:metalloendopeptidase activity"/>
    <property type="evidence" value="ECO:0007669"/>
    <property type="project" value="UniProtKB-UniRule"/>
</dbReference>
<dbReference type="Gene3D" id="1.10.390.10">
    <property type="entry name" value="Neutral Protease Domain 2"/>
    <property type="match status" value="1"/>
</dbReference>
<comment type="cofactor">
    <cofactor evidence="8">
        <name>Zn(2+)</name>
        <dbReference type="ChEBI" id="CHEBI:29105"/>
    </cofactor>
</comment>
<evidence type="ECO:0000256" key="9">
    <source>
        <dbReference type="SAM" id="MobiDB-lite"/>
    </source>
</evidence>
<sequence>MHGIVPPHLLRRIADGPTGQSADAARRTLALGARTTATREVRAARTGRTDAPTGTRPQSSPDAPSASAGLLPPHIAQRLPRPDPAARPAVPDGRAAAAGTTPSTAPGAATSAVPEAGLGPRRSIHDAAGGTALPGRLVRAEGADPTGDPSADEAYDGLGATWELYARAFGRDSLDGAGMELVASVHYGQDFANAYWDGEQMVFGDGDGGYFTSFTGAVDVIGHELTHGVVQHTASLIYLAQPGALHESIADCFGAMTAQHQRGQRAEEADWLIGAGLFTDAVQGVALRSMKAPGTAYDDPVLGKDPQPDSMAHYADLPHDAENDNGGVHINSGIPNRAFYLAATGIGGRTEEGAGLLWYDALTRGGLPRDADFATFAAATLAAAEARHGADSAERAAVAEAWRTVGVLEGEA</sequence>
<dbReference type="Proteomes" id="UP000274327">
    <property type="component" value="Unassembled WGS sequence"/>
</dbReference>
<keyword evidence="13" id="KW-1185">Reference proteome</keyword>
<evidence type="ECO:0000259" key="10">
    <source>
        <dbReference type="Pfam" id="PF01447"/>
    </source>
</evidence>
<dbReference type="GO" id="GO:0006508">
    <property type="term" value="P:proteolysis"/>
    <property type="evidence" value="ECO:0007669"/>
    <property type="project" value="UniProtKB-KW"/>
</dbReference>
<dbReference type="Pfam" id="PF01447">
    <property type="entry name" value="Peptidase_M4"/>
    <property type="match status" value="1"/>
</dbReference>
<keyword evidence="5 8" id="KW-0862">Zinc</keyword>
<reference evidence="12 13" key="1">
    <citation type="submission" date="2018-07" db="EMBL/GenBank/DDBJ databases">
        <title>Brachybacteriurn paraconglorneratum KCTC 9916.</title>
        <authorList>
            <person name="Li Y."/>
        </authorList>
    </citation>
    <scope>NUCLEOTIDE SEQUENCE [LARGE SCALE GENOMIC DNA]</scope>
    <source>
        <strain evidence="12 13">KCTC 9916</strain>
    </source>
</reference>
<dbReference type="GO" id="GO:0046872">
    <property type="term" value="F:metal ion binding"/>
    <property type="evidence" value="ECO:0007669"/>
    <property type="project" value="UniProtKB-UniRule"/>
</dbReference>
<keyword evidence="4 8" id="KW-0378">Hydrolase</keyword>
<dbReference type="InterPro" id="IPR013856">
    <property type="entry name" value="Peptidase_M4_domain"/>
</dbReference>
<feature type="active site" evidence="7">
    <location>
        <position position="224"/>
    </location>
</feature>
<evidence type="ECO:0000256" key="8">
    <source>
        <dbReference type="RuleBase" id="RU366073"/>
    </source>
</evidence>
<evidence type="ECO:0000256" key="7">
    <source>
        <dbReference type="PIRSR" id="PIRSR623612-1"/>
    </source>
</evidence>
<dbReference type="InterPro" id="IPR027268">
    <property type="entry name" value="Peptidase_M4/M1_CTD_sf"/>
</dbReference>
<accession>A0A426SMF4</accession>
<comment type="similarity">
    <text evidence="1 8">Belongs to the peptidase M4 family.</text>
</comment>
<evidence type="ECO:0000259" key="11">
    <source>
        <dbReference type="Pfam" id="PF02868"/>
    </source>
</evidence>
<dbReference type="SUPFAM" id="SSF55486">
    <property type="entry name" value="Metalloproteases ('zincins'), catalytic domain"/>
    <property type="match status" value="1"/>
</dbReference>
<dbReference type="Pfam" id="PF02868">
    <property type="entry name" value="Peptidase_M4_C"/>
    <property type="match status" value="1"/>
</dbReference>
<feature type="domain" description="Peptidase M4" evidence="10">
    <location>
        <begin position="150"/>
        <end position="231"/>
    </location>
</feature>
<dbReference type="EMBL" id="QOCI01000003">
    <property type="protein sequence ID" value="RRR19377.1"/>
    <property type="molecule type" value="Genomic_DNA"/>
</dbReference>
<comment type="subcellular location">
    <subcellularLocation>
        <location evidence="8">Secreted</location>
    </subcellularLocation>
</comment>
<evidence type="ECO:0000256" key="3">
    <source>
        <dbReference type="ARBA" id="ARBA00022723"/>
    </source>
</evidence>
<dbReference type="PANTHER" id="PTHR43579:SF1">
    <property type="entry name" value="NEUTRAL METALLOPROTEINASE"/>
    <property type="match status" value="1"/>
</dbReference>
<evidence type="ECO:0000313" key="13">
    <source>
        <dbReference type="Proteomes" id="UP000274327"/>
    </source>
</evidence>
<comment type="caution">
    <text evidence="12">The sequence shown here is derived from an EMBL/GenBank/DDBJ whole genome shotgun (WGS) entry which is preliminary data.</text>
</comment>
<dbReference type="InterPro" id="IPR001570">
    <property type="entry name" value="Peptidase_M4_C_domain"/>
</dbReference>
<evidence type="ECO:0000256" key="5">
    <source>
        <dbReference type="ARBA" id="ARBA00022833"/>
    </source>
</evidence>
<dbReference type="GO" id="GO:0005576">
    <property type="term" value="C:extracellular region"/>
    <property type="evidence" value="ECO:0007669"/>
    <property type="project" value="UniProtKB-SubCell"/>
</dbReference>
<evidence type="ECO:0000313" key="12">
    <source>
        <dbReference type="EMBL" id="RRR19377.1"/>
    </source>
</evidence>
<dbReference type="CDD" id="cd09597">
    <property type="entry name" value="M4_TLP"/>
    <property type="match status" value="1"/>
</dbReference>
<keyword evidence="2 8" id="KW-0645">Protease</keyword>
<keyword evidence="6 8" id="KW-0482">Metalloprotease</keyword>
<feature type="domain" description="Peptidase M4 C-terminal" evidence="11">
    <location>
        <begin position="234"/>
        <end position="407"/>
    </location>
</feature>
<feature type="active site" description="Proton donor" evidence="7">
    <location>
        <position position="329"/>
    </location>
</feature>
<keyword evidence="3" id="KW-0479">Metal-binding</keyword>
<evidence type="ECO:0000256" key="4">
    <source>
        <dbReference type="ARBA" id="ARBA00022801"/>
    </source>
</evidence>
<feature type="compositionally biased region" description="Low complexity" evidence="9">
    <location>
        <begin position="27"/>
        <end position="36"/>
    </location>
</feature>
<evidence type="ECO:0000256" key="1">
    <source>
        <dbReference type="ARBA" id="ARBA00009388"/>
    </source>
</evidence>
<dbReference type="Gene3D" id="3.10.170.10">
    <property type="match status" value="1"/>
</dbReference>
<dbReference type="InterPro" id="IPR023612">
    <property type="entry name" value="Peptidase_M4"/>
</dbReference>
<feature type="region of interest" description="Disordered" evidence="9">
    <location>
        <begin position="1"/>
        <end position="154"/>
    </location>
</feature>
<dbReference type="InterPro" id="IPR052759">
    <property type="entry name" value="Metalloprotease_M4"/>
</dbReference>
<feature type="compositionally biased region" description="Low complexity" evidence="9">
    <location>
        <begin position="59"/>
        <end position="73"/>
    </location>
</feature>
<dbReference type="AlphaFoldDB" id="A0A426SMF4"/>
<evidence type="ECO:0000256" key="6">
    <source>
        <dbReference type="ARBA" id="ARBA00023049"/>
    </source>
</evidence>
<proteinExistence type="inferred from homology"/>
<keyword evidence="8" id="KW-0964">Secreted</keyword>
<comment type="function">
    <text evidence="8">Extracellular zinc metalloprotease.</text>
</comment>
<feature type="compositionally biased region" description="Low complexity" evidence="9">
    <location>
        <begin position="86"/>
        <end position="112"/>
    </location>
</feature>
<dbReference type="EC" id="3.4.24.-" evidence="8"/>
<dbReference type="PANTHER" id="PTHR43579">
    <property type="match status" value="1"/>
</dbReference>
<protein>
    <recommendedName>
        <fullName evidence="8">Neutral metalloproteinase</fullName>
        <ecNumber evidence="8">3.4.24.-</ecNumber>
    </recommendedName>
</protein>